<evidence type="ECO:0000313" key="3">
    <source>
        <dbReference type="EMBL" id="CAG9793678.1"/>
    </source>
</evidence>
<gene>
    <name evidence="3" type="ORF">DIATSA_LOCUS11093</name>
</gene>
<keyword evidence="4" id="KW-1185">Reference proteome</keyword>
<dbReference type="Proteomes" id="UP001153714">
    <property type="component" value="Chromosome 6"/>
</dbReference>
<dbReference type="EMBL" id="OU893337">
    <property type="protein sequence ID" value="CAG9793678.1"/>
    <property type="molecule type" value="Genomic_DNA"/>
</dbReference>
<name>A0A9N9WI39_9NEOP</name>
<protein>
    <submittedName>
        <fullName evidence="3">Uncharacterized protein</fullName>
    </submittedName>
</protein>
<evidence type="ECO:0000313" key="4">
    <source>
        <dbReference type="Proteomes" id="UP001153714"/>
    </source>
</evidence>
<reference evidence="3" key="2">
    <citation type="submission" date="2022-10" db="EMBL/GenBank/DDBJ databases">
        <authorList>
            <consortium name="ENA_rothamsted_submissions"/>
            <consortium name="culmorum"/>
            <person name="King R."/>
        </authorList>
    </citation>
    <scope>NUCLEOTIDE SEQUENCE</scope>
</reference>
<feature type="transmembrane region" description="Helical" evidence="2">
    <location>
        <begin position="146"/>
        <end position="171"/>
    </location>
</feature>
<evidence type="ECO:0000256" key="2">
    <source>
        <dbReference type="SAM" id="Phobius"/>
    </source>
</evidence>
<keyword evidence="2" id="KW-0472">Membrane</keyword>
<dbReference type="OrthoDB" id="1334205at2759"/>
<evidence type="ECO:0000256" key="1">
    <source>
        <dbReference type="SAM" id="MobiDB-lite"/>
    </source>
</evidence>
<feature type="compositionally biased region" description="Polar residues" evidence="1">
    <location>
        <begin position="64"/>
        <end position="80"/>
    </location>
</feature>
<organism evidence="3 4">
    <name type="scientific">Diatraea saccharalis</name>
    <name type="common">sugarcane borer</name>
    <dbReference type="NCBI Taxonomy" id="40085"/>
    <lineage>
        <taxon>Eukaryota</taxon>
        <taxon>Metazoa</taxon>
        <taxon>Ecdysozoa</taxon>
        <taxon>Arthropoda</taxon>
        <taxon>Hexapoda</taxon>
        <taxon>Insecta</taxon>
        <taxon>Pterygota</taxon>
        <taxon>Neoptera</taxon>
        <taxon>Endopterygota</taxon>
        <taxon>Lepidoptera</taxon>
        <taxon>Glossata</taxon>
        <taxon>Ditrysia</taxon>
        <taxon>Pyraloidea</taxon>
        <taxon>Crambidae</taxon>
        <taxon>Crambinae</taxon>
        <taxon>Diatraea</taxon>
    </lineage>
</organism>
<keyword evidence="2" id="KW-0812">Transmembrane</keyword>
<accession>A0A9N9WI39</accession>
<dbReference type="AlphaFoldDB" id="A0A9N9WI39"/>
<reference evidence="3" key="1">
    <citation type="submission" date="2021-12" db="EMBL/GenBank/DDBJ databases">
        <authorList>
            <person name="King R."/>
        </authorList>
    </citation>
    <scope>NUCLEOTIDE SEQUENCE</scope>
</reference>
<feature type="region of interest" description="Disordered" evidence="1">
    <location>
        <begin position="60"/>
        <end position="80"/>
    </location>
</feature>
<proteinExistence type="predicted"/>
<keyword evidence="2" id="KW-1133">Transmembrane helix</keyword>
<sequence length="216" mass="24669">MPKIPYKVEKSQEEDEDYEIVSFEDFCDKNSSSKTDLLTLNDNINYRLCYENDKSPNFADKYGESSNVDSENHTETSLNDSKNVTFKRKLSNSFTPFGRSNVKTTKAPLFSGVIPKSRNEGESVSREHRYQRFSEQRNWLLRSWELVATAGPGMLGVALVCALCVGAWWAASGALGGAWGEEHYRKLWERAHPDNTKKPPTPLTYEKVFKMFFANK</sequence>